<feature type="domain" description="DUF4126" evidence="2">
    <location>
        <begin position="8"/>
        <end position="182"/>
    </location>
</feature>
<keyword evidence="1" id="KW-1133">Transmembrane helix</keyword>
<feature type="transmembrane region" description="Helical" evidence="1">
    <location>
        <begin position="160"/>
        <end position="180"/>
    </location>
</feature>
<evidence type="ECO:0000256" key="1">
    <source>
        <dbReference type="SAM" id="Phobius"/>
    </source>
</evidence>
<dbReference type="EMBL" id="JBHUIT010000008">
    <property type="protein sequence ID" value="MFD2256419.1"/>
    <property type="molecule type" value="Genomic_DNA"/>
</dbReference>
<evidence type="ECO:0000313" key="4">
    <source>
        <dbReference type="Proteomes" id="UP001597375"/>
    </source>
</evidence>
<name>A0ABW5D7Q8_9BACT</name>
<sequence>MDVFEHLGAALGLASLAGINLYLTAFVAGLAIRFNWIDLAASHEGLGVLGNEWVLAVAGIMMVIEFCADKVPWLDSGWDAIHTVLRPAGGVLLGMAALGEMDPKFLAIGGLISGGASLTMHGAKAGTRLLVNMSPEPVSNSVASVAEDCLVLGGLTLTAFAPVVAFAVFVILLVVAVLIIRKTFGSVHALWRGLRDRTKRGQA</sequence>
<dbReference type="Proteomes" id="UP001597375">
    <property type="component" value="Unassembled WGS sequence"/>
</dbReference>
<feature type="transmembrane region" description="Helical" evidence="1">
    <location>
        <begin position="6"/>
        <end position="32"/>
    </location>
</feature>
<gene>
    <name evidence="3" type="ORF">ACFSSA_07020</name>
</gene>
<keyword evidence="1" id="KW-0472">Membrane</keyword>
<keyword evidence="4" id="KW-1185">Reference proteome</keyword>
<comment type="caution">
    <text evidence="3">The sequence shown here is derived from an EMBL/GenBank/DDBJ whole genome shotgun (WGS) entry which is preliminary data.</text>
</comment>
<accession>A0ABW5D7Q8</accession>
<dbReference type="InterPro" id="IPR025196">
    <property type="entry name" value="DUF4126"/>
</dbReference>
<reference evidence="4" key="1">
    <citation type="journal article" date="2019" name="Int. J. Syst. Evol. Microbiol.">
        <title>The Global Catalogue of Microorganisms (GCM) 10K type strain sequencing project: providing services to taxonomists for standard genome sequencing and annotation.</title>
        <authorList>
            <consortium name="The Broad Institute Genomics Platform"/>
            <consortium name="The Broad Institute Genome Sequencing Center for Infectious Disease"/>
            <person name="Wu L."/>
            <person name="Ma J."/>
        </authorList>
    </citation>
    <scope>NUCLEOTIDE SEQUENCE [LARGE SCALE GENOMIC DNA]</scope>
    <source>
        <strain evidence="4">CGMCC 4.7106</strain>
    </source>
</reference>
<feature type="transmembrane region" description="Helical" evidence="1">
    <location>
        <begin position="53"/>
        <end position="74"/>
    </location>
</feature>
<evidence type="ECO:0000259" key="2">
    <source>
        <dbReference type="Pfam" id="PF13548"/>
    </source>
</evidence>
<proteinExistence type="predicted"/>
<dbReference type="RefSeq" id="WP_386819631.1">
    <property type="nucleotide sequence ID" value="NZ_JBHUIT010000008.1"/>
</dbReference>
<evidence type="ECO:0000313" key="3">
    <source>
        <dbReference type="EMBL" id="MFD2256419.1"/>
    </source>
</evidence>
<protein>
    <submittedName>
        <fullName evidence="3">DUF4126 domain-containing protein</fullName>
    </submittedName>
</protein>
<organism evidence="3 4">
    <name type="scientific">Luteolibacter algae</name>
    <dbReference type="NCBI Taxonomy" id="454151"/>
    <lineage>
        <taxon>Bacteria</taxon>
        <taxon>Pseudomonadati</taxon>
        <taxon>Verrucomicrobiota</taxon>
        <taxon>Verrucomicrobiia</taxon>
        <taxon>Verrucomicrobiales</taxon>
        <taxon>Verrucomicrobiaceae</taxon>
        <taxon>Luteolibacter</taxon>
    </lineage>
</organism>
<dbReference type="Pfam" id="PF13548">
    <property type="entry name" value="DUF4126"/>
    <property type="match status" value="1"/>
</dbReference>
<keyword evidence="1" id="KW-0812">Transmembrane</keyword>